<organism evidence="3 4">
    <name type="scientific">Streptomonospora mangrovi</name>
    <dbReference type="NCBI Taxonomy" id="2883123"/>
    <lineage>
        <taxon>Bacteria</taxon>
        <taxon>Bacillati</taxon>
        <taxon>Actinomycetota</taxon>
        <taxon>Actinomycetes</taxon>
        <taxon>Streptosporangiales</taxon>
        <taxon>Nocardiopsidaceae</taxon>
        <taxon>Streptomonospora</taxon>
    </lineage>
</organism>
<comment type="caution">
    <text evidence="3">The sequence shown here is derived from an EMBL/GenBank/DDBJ whole genome shotgun (WGS) entry which is preliminary data.</text>
</comment>
<protein>
    <submittedName>
        <fullName evidence="3">Uncharacterized protein</fullName>
    </submittedName>
</protein>
<keyword evidence="2" id="KW-1133">Transmembrane helix</keyword>
<dbReference type="Proteomes" id="UP001140076">
    <property type="component" value="Unassembled WGS sequence"/>
</dbReference>
<accession>A0A9X3NLM6</accession>
<reference evidence="3" key="1">
    <citation type="submission" date="2021-10" db="EMBL/GenBank/DDBJ databases">
        <title>Streptomonospora sp. nov., isolated from mangrove soil.</title>
        <authorList>
            <person name="Chen X."/>
            <person name="Ge X."/>
            <person name="Liu W."/>
        </authorList>
    </citation>
    <scope>NUCLEOTIDE SEQUENCE</scope>
    <source>
        <strain evidence="3">S1-112</strain>
    </source>
</reference>
<feature type="transmembrane region" description="Helical" evidence="2">
    <location>
        <begin position="7"/>
        <end position="26"/>
    </location>
</feature>
<proteinExistence type="predicted"/>
<dbReference type="AlphaFoldDB" id="A0A9X3NLM6"/>
<dbReference type="RefSeq" id="WP_270071647.1">
    <property type="nucleotide sequence ID" value="NZ_JAJAQC010000010.1"/>
</dbReference>
<evidence type="ECO:0000313" key="4">
    <source>
        <dbReference type="Proteomes" id="UP001140076"/>
    </source>
</evidence>
<evidence type="ECO:0000256" key="2">
    <source>
        <dbReference type="SAM" id="Phobius"/>
    </source>
</evidence>
<feature type="region of interest" description="Disordered" evidence="1">
    <location>
        <begin position="99"/>
        <end position="178"/>
    </location>
</feature>
<keyword evidence="4" id="KW-1185">Reference proteome</keyword>
<feature type="compositionally biased region" description="Low complexity" evidence="1">
    <location>
        <begin position="124"/>
        <end position="137"/>
    </location>
</feature>
<dbReference type="EMBL" id="JAJAQC010000010">
    <property type="protein sequence ID" value="MDA0564363.1"/>
    <property type="molecule type" value="Genomic_DNA"/>
</dbReference>
<evidence type="ECO:0000313" key="3">
    <source>
        <dbReference type="EMBL" id="MDA0564363.1"/>
    </source>
</evidence>
<feature type="transmembrane region" description="Helical" evidence="2">
    <location>
        <begin position="199"/>
        <end position="223"/>
    </location>
</feature>
<sequence>MGSRRRRVIAAAVLIPAGLLVLLNVAEWGDVGLTAGGVGGLVAMAATVGLVLAALRGVDRRAGAVAVFVLAWGAVVLASALGETAVALTANELAARAETVQPWEDAEGSADAAYGAGGTGGADGLDPADGAAGAPAGESGGGLNEGADTTPPPSGYAEPTSSPGEAPFPPPSGAPADTATAGIEVGMAFVPAPQPGGSVLPYGTAAITLMLGWIPALAGTVAYHRTRPQAAGGTDSVPGHS</sequence>
<keyword evidence="2" id="KW-0812">Transmembrane</keyword>
<keyword evidence="2" id="KW-0472">Membrane</keyword>
<feature type="transmembrane region" description="Helical" evidence="2">
    <location>
        <begin position="32"/>
        <end position="55"/>
    </location>
</feature>
<feature type="transmembrane region" description="Helical" evidence="2">
    <location>
        <begin position="62"/>
        <end position="81"/>
    </location>
</feature>
<name>A0A9X3NLM6_9ACTN</name>
<evidence type="ECO:0000256" key="1">
    <source>
        <dbReference type="SAM" id="MobiDB-lite"/>
    </source>
</evidence>
<gene>
    <name evidence="3" type="ORF">LG943_08490</name>
</gene>